<feature type="compositionally biased region" description="Low complexity" evidence="1">
    <location>
        <begin position="1"/>
        <end position="13"/>
    </location>
</feature>
<feature type="compositionally biased region" description="Basic and acidic residues" evidence="1">
    <location>
        <begin position="76"/>
        <end position="85"/>
    </location>
</feature>
<reference evidence="3" key="1">
    <citation type="submission" date="2021-11" db="EMBL/GenBank/DDBJ databases">
        <authorList>
            <person name="Herlambang A."/>
            <person name="Guo Y."/>
            <person name="Takashima Y."/>
            <person name="Nishizawa T."/>
        </authorList>
    </citation>
    <scope>NUCLEOTIDE SEQUENCE</scope>
    <source>
        <strain evidence="3">E1425</strain>
    </source>
</reference>
<keyword evidence="2" id="KW-0472">Membrane</keyword>
<dbReference type="OrthoDB" id="2410127at2759"/>
<dbReference type="InterPro" id="IPR033579">
    <property type="entry name" value="TMEM128"/>
</dbReference>
<feature type="transmembrane region" description="Helical" evidence="2">
    <location>
        <begin position="147"/>
        <end position="169"/>
    </location>
</feature>
<dbReference type="PANTHER" id="PTHR31134">
    <property type="entry name" value="TRANSMEMBRANE PROTEIN 128"/>
    <property type="match status" value="1"/>
</dbReference>
<dbReference type="EMBL" id="BQFW01000002">
    <property type="protein sequence ID" value="GJJ68571.1"/>
    <property type="molecule type" value="Genomic_DNA"/>
</dbReference>
<feature type="transmembrane region" description="Helical" evidence="2">
    <location>
        <begin position="218"/>
        <end position="241"/>
    </location>
</feature>
<dbReference type="Proteomes" id="UP000827284">
    <property type="component" value="Unassembled WGS sequence"/>
</dbReference>
<keyword evidence="4" id="KW-1185">Reference proteome</keyword>
<feature type="compositionally biased region" description="Basic and acidic residues" evidence="1">
    <location>
        <begin position="96"/>
        <end position="122"/>
    </location>
</feature>
<reference evidence="3" key="2">
    <citation type="journal article" date="2022" name="Microbiol. Resour. Announc.">
        <title>Whole-Genome Sequence of Entomortierella parvispora E1425, a Mucoromycotan Fungus Associated with Burkholderiaceae-Related Endosymbiotic Bacteria.</title>
        <authorList>
            <person name="Herlambang A."/>
            <person name="Guo Y."/>
            <person name="Takashima Y."/>
            <person name="Narisawa K."/>
            <person name="Ohta H."/>
            <person name="Nishizawa T."/>
        </authorList>
    </citation>
    <scope>NUCLEOTIDE SEQUENCE</scope>
    <source>
        <strain evidence="3">E1425</strain>
    </source>
</reference>
<feature type="compositionally biased region" description="Basic and acidic residues" evidence="1">
    <location>
        <begin position="17"/>
        <end position="27"/>
    </location>
</feature>
<evidence type="ECO:0000256" key="2">
    <source>
        <dbReference type="SAM" id="Phobius"/>
    </source>
</evidence>
<evidence type="ECO:0000313" key="4">
    <source>
        <dbReference type="Proteomes" id="UP000827284"/>
    </source>
</evidence>
<feature type="transmembrane region" description="Helical" evidence="2">
    <location>
        <begin position="247"/>
        <end position="266"/>
    </location>
</feature>
<evidence type="ECO:0000313" key="3">
    <source>
        <dbReference type="EMBL" id="GJJ68571.1"/>
    </source>
</evidence>
<dbReference type="Pfam" id="PF20479">
    <property type="entry name" value="TMEM128"/>
    <property type="match status" value="1"/>
</dbReference>
<sequence length="267" mass="29509">MSNPSSRQPISSSAGIDSRRSIDKELNQEAAGKGNSTVHGIPPFTVPRADGTLEASPEIQSNNEPRTATARMMRRRQNEISRGDQDGDGNYTNQQGHRDGKNQNDPSDKHDGSNRAGSDRHGSGSSGSGGLAGYTSRRPFLQRIRKAFMPTLIGGILGWYYDATSVLIYRTDARIKGNLLTFSLLCLMTMLSIFFYLEFIRPRVLKRPTVYVNWEKELLYPVRIATASLVMGVFGSIIALWPVWHLSTIFVLTAIAVAIVNVLGIFF</sequence>
<dbReference type="PANTHER" id="PTHR31134:SF1">
    <property type="entry name" value="TRANSMEMBRANE PROTEIN 128"/>
    <property type="match status" value="1"/>
</dbReference>
<feature type="transmembrane region" description="Helical" evidence="2">
    <location>
        <begin position="175"/>
        <end position="197"/>
    </location>
</feature>
<gene>
    <name evidence="3" type="ORF">EMPS_00917</name>
</gene>
<keyword evidence="2" id="KW-1133">Transmembrane helix</keyword>
<proteinExistence type="predicted"/>
<organism evidence="3 4">
    <name type="scientific">Entomortierella parvispora</name>
    <dbReference type="NCBI Taxonomy" id="205924"/>
    <lineage>
        <taxon>Eukaryota</taxon>
        <taxon>Fungi</taxon>
        <taxon>Fungi incertae sedis</taxon>
        <taxon>Mucoromycota</taxon>
        <taxon>Mortierellomycotina</taxon>
        <taxon>Mortierellomycetes</taxon>
        <taxon>Mortierellales</taxon>
        <taxon>Mortierellaceae</taxon>
        <taxon>Entomortierella</taxon>
    </lineage>
</organism>
<accession>A0A9P3H1V8</accession>
<comment type="caution">
    <text evidence="3">The sequence shown here is derived from an EMBL/GenBank/DDBJ whole genome shotgun (WGS) entry which is preliminary data.</text>
</comment>
<keyword evidence="2" id="KW-0812">Transmembrane</keyword>
<evidence type="ECO:0000256" key="1">
    <source>
        <dbReference type="SAM" id="MobiDB-lite"/>
    </source>
</evidence>
<dbReference type="AlphaFoldDB" id="A0A9P3H1V8"/>
<name>A0A9P3H1V8_9FUNG</name>
<feature type="region of interest" description="Disordered" evidence="1">
    <location>
        <begin position="1"/>
        <end position="133"/>
    </location>
</feature>
<protein>
    <submittedName>
        <fullName evidence="3">Uncharacterized protein</fullName>
    </submittedName>
</protein>